<dbReference type="InterPro" id="IPR001173">
    <property type="entry name" value="Glyco_trans_2-like"/>
</dbReference>
<dbReference type="PANTHER" id="PTHR22916:SF3">
    <property type="entry name" value="UDP-GLCNAC:BETAGAL BETA-1,3-N-ACETYLGLUCOSAMINYLTRANSFERASE-LIKE PROTEIN 1"/>
    <property type="match status" value="1"/>
</dbReference>
<dbReference type="OrthoDB" id="9801954at2"/>
<keyword evidence="3" id="KW-1185">Reference proteome</keyword>
<dbReference type="Proteomes" id="UP000283734">
    <property type="component" value="Unassembled WGS sequence"/>
</dbReference>
<reference evidence="2 3" key="1">
    <citation type="submission" date="2018-09" db="EMBL/GenBank/DDBJ databases">
        <title>Alcanivorax profundi sp. nov., isolated from 1000 m-depth seawater of the Mariana Trench.</title>
        <authorList>
            <person name="Liu J."/>
        </authorList>
    </citation>
    <scope>NUCLEOTIDE SEQUENCE [LARGE SCALE GENOMIC DNA]</scope>
    <source>
        <strain evidence="2 3">MTEO17</strain>
    </source>
</reference>
<comment type="caution">
    <text evidence="2">The sequence shown here is derived from an EMBL/GenBank/DDBJ whole genome shotgun (WGS) entry which is preliminary data.</text>
</comment>
<dbReference type="InterPro" id="IPR029044">
    <property type="entry name" value="Nucleotide-diphossugar_trans"/>
</dbReference>
<name>A0A418XXA9_9GAMM</name>
<protein>
    <submittedName>
        <fullName evidence="2">Glycosyltransferase family 2 protein</fullName>
    </submittedName>
</protein>
<dbReference type="RefSeq" id="WP_119918202.1">
    <property type="nucleotide sequence ID" value="NZ_QYYA01000003.1"/>
</dbReference>
<dbReference type="SUPFAM" id="SSF53448">
    <property type="entry name" value="Nucleotide-diphospho-sugar transferases"/>
    <property type="match status" value="1"/>
</dbReference>
<accession>A0A418XXA9</accession>
<sequence length="292" mass="32943">MKQHHDFAEASLSVTAPTVSIITPCFNAEHTLKKTVDSVLAQSFQEWELLLIDDRSTDNTYDVALKLARTDSRIKVLQLANNGGAAKARNHGIEHATGQFIAFIDADDQWETEKLSTQIKWMIEQQCPLSYTAYSRSTPEGALINWVGVPKKINYRELLKTNYIGCSTAIYDSKAIGKVYMPDIRRRQDYGLWLRILKLIPEARGINTPLTDYLVHDQSLSSNKKVSASYNWKIYRQIEGLSLLTSAYYFFQYAIRGILRTKAPGLSTKLGLLHTTDKKIQPKGPPGSSRKA</sequence>
<dbReference type="AlphaFoldDB" id="A0A418XXA9"/>
<dbReference type="CDD" id="cd00761">
    <property type="entry name" value="Glyco_tranf_GTA_type"/>
    <property type="match status" value="1"/>
</dbReference>
<evidence type="ECO:0000259" key="1">
    <source>
        <dbReference type="Pfam" id="PF00535"/>
    </source>
</evidence>
<dbReference type="Pfam" id="PF00535">
    <property type="entry name" value="Glycos_transf_2"/>
    <property type="match status" value="1"/>
</dbReference>
<gene>
    <name evidence="2" type="ORF">D4A39_12055</name>
</gene>
<dbReference type="Gene3D" id="3.90.550.10">
    <property type="entry name" value="Spore Coat Polysaccharide Biosynthesis Protein SpsA, Chain A"/>
    <property type="match status" value="1"/>
</dbReference>
<keyword evidence="2" id="KW-0808">Transferase</keyword>
<proteinExistence type="predicted"/>
<evidence type="ECO:0000313" key="2">
    <source>
        <dbReference type="EMBL" id="RJG17442.1"/>
    </source>
</evidence>
<organism evidence="2 3">
    <name type="scientific">Alcanivorax profundi</name>
    <dbReference type="NCBI Taxonomy" id="2338368"/>
    <lineage>
        <taxon>Bacteria</taxon>
        <taxon>Pseudomonadati</taxon>
        <taxon>Pseudomonadota</taxon>
        <taxon>Gammaproteobacteria</taxon>
        <taxon>Oceanospirillales</taxon>
        <taxon>Alcanivoracaceae</taxon>
        <taxon>Alcanivorax</taxon>
    </lineage>
</organism>
<feature type="domain" description="Glycosyltransferase 2-like" evidence="1">
    <location>
        <begin position="20"/>
        <end position="147"/>
    </location>
</feature>
<dbReference type="EMBL" id="QYYA01000003">
    <property type="protein sequence ID" value="RJG17442.1"/>
    <property type="molecule type" value="Genomic_DNA"/>
</dbReference>
<dbReference type="GO" id="GO:0016758">
    <property type="term" value="F:hexosyltransferase activity"/>
    <property type="evidence" value="ECO:0007669"/>
    <property type="project" value="UniProtKB-ARBA"/>
</dbReference>
<evidence type="ECO:0000313" key="3">
    <source>
        <dbReference type="Proteomes" id="UP000283734"/>
    </source>
</evidence>
<dbReference type="PANTHER" id="PTHR22916">
    <property type="entry name" value="GLYCOSYLTRANSFERASE"/>
    <property type="match status" value="1"/>
</dbReference>